<comment type="caution">
    <text evidence="1">The sequence shown here is derived from an EMBL/GenBank/DDBJ whole genome shotgun (WGS) entry which is preliminary data.</text>
</comment>
<accession>X1PLS0</accession>
<reference evidence="1" key="1">
    <citation type="journal article" date="2014" name="Front. Microbiol.">
        <title>High frequency of phylogenetically diverse reductive dehalogenase-homologous genes in deep subseafloor sedimentary metagenomes.</title>
        <authorList>
            <person name="Kawai M."/>
            <person name="Futagami T."/>
            <person name="Toyoda A."/>
            <person name="Takaki Y."/>
            <person name="Nishi S."/>
            <person name="Hori S."/>
            <person name="Arai W."/>
            <person name="Tsubouchi T."/>
            <person name="Morono Y."/>
            <person name="Uchiyama I."/>
            <person name="Ito T."/>
            <person name="Fujiyama A."/>
            <person name="Inagaki F."/>
            <person name="Takami H."/>
        </authorList>
    </citation>
    <scope>NUCLEOTIDE SEQUENCE</scope>
    <source>
        <strain evidence="1">Expedition CK06-06</strain>
    </source>
</reference>
<organism evidence="1">
    <name type="scientific">marine sediment metagenome</name>
    <dbReference type="NCBI Taxonomy" id="412755"/>
    <lineage>
        <taxon>unclassified sequences</taxon>
        <taxon>metagenomes</taxon>
        <taxon>ecological metagenomes</taxon>
    </lineage>
</organism>
<evidence type="ECO:0000313" key="1">
    <source>
        <dbReference type="EMBL" id="GAI31824.1"/>
    </source>
</evidence>
<dbReference type="AlphaFoldDB" id="X1PLS0"/>
<name>X1PLS0_9ZZZZ</name>
<dbReference type="EMBL" id="BARV01015596">
    <property type="protein sequence ID" value="GAI31824.1"/>
    <property type="molecule type" value="Genomic_DNA"/>
</dbReference>
<gene>
    <name evidence="1" type="ORF">S06H3_26932</name>
</gene>
<proteinExistence type="predicted"/>
<sequence>PFFNYWKLKNAYAPHSLEDPRSLAIQFSNAVSNYDSVDEAGVWDSS</sequence>
<feature type="non-terminal residue" evidence="1">
    <location>
        <position position="1"/>
    </location>
</feature>
<protein>
    <submittedName>
        <fullName evidence="1">Uncharacterized protein</fullName>
    </submittedName>
</protein>